<gene>
    <name evidence="3" type="ORF">caldi_14930</name>
</gene>
<feature type="region of interest" description="Disordered" evidence="1">
    <location>
        <begin position="46"/>
        <end position="65"/>
    </location>
</feature>
<evidence type="ECO:0000313" key="3">
    <source>
        <dbReference type="EMBL" id="BDG60403.1"/>
    </source>
</evidence>
<sequence length="65" mass="6808">MPLYEFRCDTCAETFTRLISWDRRGDVRCPHCGGAVRQLLSTFSTAGTQSGGESPGGGCCGGSCG</sequence>
<keyword evidence="4" id="KW-1185">Reference proteome</keyword>
<protein>
    <recommendedName>
        <fullName evidence="2">Putative regulatory protein FmdB zinc ribbon domain-containing protein</fullName>
    </recommendedName>
</protein>
<dbReference type="EMBL" id="AP025628">
    <property type="protein sequence ID" value="BDG60403.1"/>
    <property type="molecule type" value="Genomic_DNA"/>
</dbReference>
<evidence type="ECO:0000313" key="4">
    <source>
        <dbReference type="Proteomes" id="UP001163687"/>
    </source>
</evidence>
<dbReference type="KEGG" id="cmic:caldi_14930"/>
<name>A0AA35CL34_9FIRM</name>
<dbReference type="InterPro" id="IPR013429">
    <property type="entry name" value="Regulatory_FmdB_Zinc_ribbon"/>
</dbReference>
<proteinExistence type="predicted"/>
<evidence type="ECO:0000256" key="1">
    <source>
        <dbReference type="SAM" id="MobiDB-lite"/>
    </source>
</evidence>
<feature type="domain" description="Putative regulatory protein FmdB zinc ribbon" evidence="2">
    <location>
        <begin position="1"/>
        <end position="41"/>
    </location>
</feature>
<reference evidence="3" key="1">
    <citation type="submission" date="2022-03" db="EMBL/GenBank/DDBJ databases">
        <title>Complete genome sequence of Caldinitratiruptor microaerophilus.</title>
        <authorList>
            <person name="Mukaiyama R."/>
            <person name="Nishiyama T."/>
            <person name="Ueda K."/>
        </authorList>
    </citation>
    <scope>NUCLEOTIDE SEQUENCE</scope>
    <source>
        <strain evidence="3">JCM 16183</strain>
    </source>
</reference>
<dbReference type="NCBIfam" id="TIGR02605">
    <property type="entry name" value="CxxC_CxxC_SSSS"/>
    <property type="match status" value="1"/>
</dbReference>
<dbReference type="Proteomes" id="UP001163687">
    <property type="component" value="Chromosome"/>
</dbReference>
<feature type="compositionally biased region" description="Gly residues" evidence="1">
    <location>
        <begin position="49"/>
        <end position="65"/>
    </location>
</feature>
<dbReference type="RefSeq" id="WP_264844428.1">
    <property type="nucleotide sequence ID" value="NZ_AP025628.1"/>
</dbReference>
<organism evidence="3 4">
    <name type="scientific">Caldinitratiruptor microaerophilus</name>
    <dbReference type="NCBI Taxonomy" id="671077"/>
    <lineage>
        <taxon>Bacteria</taxon>
        <taxon>Bacillati</taxon>
        <taxon>Bacillota</taxon>
        <taxon>Clostridia</taxon>
        <taxon>Eubacteriales</taxon>
        <taxon>Symbiobacteriaceae</taxon>
        <taxon>Caldinitratiruptor</taxon>
    </lineage>
</organism>
<dbReference type="SMART" id="SM00834">
    <property type="entry name" value="CxxC_CXXC_SSSS"/>
    <property type="match status" value="1"/>
</dbReference>
<accession>A0AA35CL34</accession>
<dbReference type="AlphaFoldDB" id="A0AA35CL34"/>
<evidence type="ECO:0000259" key="2">
    <source>
        <dbReference type="SMART" id="SM00834"/>
    </source>
</evidence>
<dbReference type="Pfam" id="PF09723">
    <property type="entry name" value="Zn_ribbon_8"/>
    <property type="match status" value="1"/>
</dbReference>